<sequence>MGKDEVSLVKAMSWDFNRFYYFHHLCMHEMESIKSNVNTPPLILTWTTFFSRSWAKIVEKGLNDCAYKCIATDDQEHLSEAVAVLFHIRDLEKLPEQRDPKQLFVFVLFESPQYTFNYLDYVTNDYFNITMTYRRDSDIYVPYGMLRKISNLTTREQIWNWSEVLEIASKKVKPVLQLVSNCQTNSKRELYVNQLRTYINVTQYGQCNNITCNEECEVRESVCYTIPARHRFYLAFENSICRDYITEKLFKCLLRLMIPVVLKKSIYNDILPAGSFIAADDFTSPRELARYLQYLSNNKTAYLKYFEWTKYYEKIFYASTFCELCKYLHGDIARPHIVPDIKKWWFQGCFQDYAVNLLKKSKAVTRKVKKTTRCQ</sequence>
<dbReference type="WBParaSite" id="EEL_0000706101-mRNA-1">
    <property type="protein sequence ID" value="EEL_0000706101-mRNA-1"/>
    <property type="gene ID" value="EEL_0000706101"/>
</dbReference>
<keyword evidence="15" id="KW-1185">Reference proteome</keyword>
<dbReference type="InterPro" id="IPR055270">
    <property type="entry name" value="Glyco_tran_10_C"/>
</dbReference>
<evidence type="ECO:0000256" key="8">
    <source>
        <dbReference type="ARBA" id="ARBA00022989"/>
    </source>
</evidence>
<dbReference type="FunFam" id="3.40.50.11660:FF:000002">
    <property type="entry name" value="Alpha-(1,3)-fucosyltransferase"/>
    <property type="match status" value="1"/>
</dbReference>
<organism evidence="15 16">
    <name type="scientific">Elaeophora elaphi</name>
    <dbReference type="NCBI Taxonomy" id="1147741"/>
    <lineage>
        <taxon>Eukaryota</taxon>
        <taxon>Metazoa</taxon>
        <taxon>Ecdysozoa</taxon>
        <taxon>Nematoda</taxon>
        <taxon>Chromadorea</taxon>
        <taxon>Rhabditida</taxon>
        <taxon>Spirurina</taxon>
        <taxon>Spiruromorpha</taxon>
        <taxon>Filarioidea</taxon>
        <taxon>Onchocercidae</taxon>
        <taxon>Elaeophora</taxon>
    </lineage>
</organism>
<evidence type="ECO:0000256" key="12">
    <source>
        <dbReference type="RuleBase" id="RU003832"/>
    </source>
</evidence>
<feature type="domain" description="Fucosyltransferase C-terminal" evidence="13">
    <location>
        <begin position="169"/>
        <end position="344"/>
    </location>
</feature>
<evidence type="ECO:0000256" key="6">
    <source>
        <dbReference type="ARBA" id="ARBA00022692"/>
    </source>
</evidence>
<keyword evidence="9 12" id="KW-0333">Golgi apparatus</keyword>
<feature type="domain" description="Fucosyltransferase N-terminal" evidence="14">
    <location>
        <begin position="40"/>
        <end position="144"/>
    </location>
</feature>
<dbReference type="Proteomes" id="UP000050640">
    <property type="component" value="Unplaced"/>
</dbReference>
<proteinExistence type="inferred from homology"/>
<evidence type="ECO:0000256" key="11">
    <source>
        <dbReference type="ARBA" id="ARBA00023180"/>
    </source>
</evidence>
<dbReference type="STRING" id="1147741.A0A158Q8B7"/>
<dbReference type="Gene3D" id="3.40.50.11660">
    <property type="entry name" value="Glycosyl transferase family 10, C-terminal domain"/>
    <property type="match status" value="1"/>
</dbReference>
<keyword evidence="8" id="KW-1133">Transmembrane helix</keyword>
<evidence type="ECO:0000256" key="9">
    <source>
        <dbReference type="ARBA" id="ARBA00023034"/>
    </source>
</evidence>
<keyword evidence="5 12" id="KW-0808">Transferase</keyword>
<keyword evidence="6 12" id="KW-0812">Transmembrane</keyword>
<keyword evidence="10" id="KW-0472">Membrane</keyword>
<dbReference type="Pfam" id="PF17039">
    <property type="entry name" value="Glyco_tran_10_N"/>
    <property type="match status" value="1"/>
</dbReference>
<evidence type="ECO:0000259" key="14">
    <source>
        <dbReference type="Pfam" id="PF17039"/>
    </source>
</evidence>
<accession>A0A158Q8B7</accession>
<dbReference type="PANTHER" id="PTHR48438">
    <property type="entry name" value="ALPHA-(1,3)-FUCOSYLTRANSFERASE C-RELATED"/>
    <property type="match status" value="1"/>
</dbReference>
<evidence type="ECO:0000313" key="15">
    <source>
        <dbReference type="Proteomes" id="UP000050640"/>
    </source>
</evidence>
<dbReference type="InterPro" id="IPR001503">
    <property type="entry name" value="Glyco_trans_10"/>
</dbReference>
<comment type="similarity">
    <text evidence="3 12">Belongs to the glycosyltransferase 10 family.</text>
</comment>
<keyword evidence="7" id="KW-0735">Signal-anchor</keyword>
<evidence type="ECO:0000256" key="3">
    <source>
        <dbReference type="ARBA" id="ARBA00008919"/>
    </source>
</evidence>
<evidence type="ECO:0000259" key="13">
    <source>
        <dbReference type="Pfam" id="PF00852"/>
    </source>
</evidence>
<evidence type="ECO:0000313" key="16">
    <source>
        <dbReference type="WBParaSite" id="EEL_0000706101-mRNA-1"/>
    </source>
</evidence>
<evidence type="ECO:0000256" key="1">
    <source>
        <dbReference type="ARBA" id="ARBA00004447"/>
    </source>
</evidence>
<reference evidence="16" key="1">
    <citation type="submission" date="2016-04" db="UniProtKB">
        <authorList>
            <consortium name="WormBaseParasite"/>
        </authorList>
    </citation>
    <scope>IDENTIFICATION</scope>
</reference>
<dbReference type="EC" id="2.4.1.-" evidence="12"/>
<keyword evidence="4 12" id="KW-0328">Glycosyltransferase</keyword>
<dbReference type="GO" id="GO:0032580">
    <property type="term" value="C:Golgi cisterna membrane"/>
    <property type="evidence" value="ECO:0007669"/>
    <property type="project" value="UniProtKB-SubCell"/>
</dbReference>
<dbReference type="InterPro" id="IPR038577">
    <property type="entry name" value="GT10-like_C_sf"/>
</dbReference>
<comment type="pathway">
    <text evidence="2">Protein modification; protein glycosylation.</text>
</comment>
<protein>
    <recommendedName>
        <fullName evidence="12">Fucosyltransferase</fullName>
        <ecNumber evidence="12">2.4.1.-</ecNumber>
    </recommendedName>
</protein>
<comment type="subcellular location">
    <subcellularLocation>
        <location evidence="1 12">Golgi apparatus</location>
        <location evidence="1 12">Golgi stack membrane</location>
        <topology evidence="1 12">Single-pass type II membrane protein</topology>
    </subcellularLocation>
</comment>
<dbReference type="InterPro" id="IPR031481">
    <property type="entry name" value="Glyco_tran_10_N"/>
</dbReference>
<dbReference type="GO" id="GO:0008417">
    <property type="term" value="F:fucosyltransferase activity"/>
    <property type="evidence" value="ECO:0007669"/>
    <property type="project" value="InterPro"/>
</dbReference>
<evidence type="ECO:0000256" key="4">
    <source>
        <dbReference type="ARBA" id="ARBA00022676"/>
    </source>
</evidence>
<dbReference type="PANTHER" id="PTHR48438:SF1">
    <property type="entry name" value="ALPHA-(1,3)-FUCOSYLTRANSFERASE C-RELATED"/>
    <property type="match status" value="1"/>
</dbReference>
<name>A0A158Q8B7_9BILA</name>
<evidence type="ECO:0000256" key="10">
    <source>
        <dbReference type="ARBA" id="ARBA00023136"/>
    </source>
</evidence>
<evidence type="ECO:0000256" key="7">
    <source>
        <dbReference type="ARBA" id="ARBA00022968"/>
    </source>
</evidence>
<keyword evidence="11" id="KW-0325">Glycoprotein</keyword>
<dbReference type="Pfam" id="PF00852">
    <property type="entry name" value="Glyco_transf_10"/>
    <property type="match status" value="1"/>
</dbReference>
<evidence type="ECO:0000256" key="2">
    <source>
        <dbReference type="ARBA" id="ARBA00004922"/>
    </source>
</evidence>
<evidence type="ECO:0000256" key="5">
    <source>
        <dbReference type="ARBA" id="ARBA00022679"/>
    </source>
</evidence>
<dbReference type="UniPathway" id="UPA00378"/>
<dbReference type="AlphaFoldDB" id="A0A158Q8B7"/>
<dbReference type="SUPFAM" id="SSF53756">
    <property type="entry name" value="UDP-Glycosyltransferase/glycogen phosphorylase"/>
    <property type="match status" value="1"/>
</dbReference>